<keyword evidence="2" id="KW-1185">Reference proteome</keyword>
<comment type="caution">
    <text evidence="1">The sequence shown here is derived from an EMBL/GenBank/DDBJ whole genome shotgun (WGS) entry which is preliminary data.</text>
</comment>
<dbReference type="Proteomes" id="UP000789901">
    <property type="component" value="Unassembled WGS sequence"/>
</dbReference>
<reference evidence="1 2" key="1">
    <citation type="submission" date="2021-06" db="EMBL/GenBank/DDBJ databases">
        <authorList>
            <person name="Kallberg Y."/>
            <person name="Tangrot J."/>
            <person name="Rosling A."/>
        </authorList>
    </citation>
    <scope>NUCLEOTIDE SEQUENCE [LARGE SCALE GENOMIC DNA]</scope>
    <source>
        <strain evidence="1 2">120-4 pot B 10/14</strain>
    </source>
</reference>
<name>A0ABN7WD53_GIGMA</name>
<evidence type="ECO:0000313" key="2">
    <source>
        <dbReference type="Proteomes" id="UP000789901"/>
    </source>
</evidence>
<sequence>DQDDSISFEKWCIPTGYSLDSDNSSLAEQVPKSSVLSSIELLLDIESDMRIDLDRDLELLFFISVLKGVDSGYKVSLPICLKFSNEVDETSVDIGNILVEIVLSEQAQG</sequence>
<gene>
    <name evidence="1" type="ORF">GMARGA_LOCUS28805</name>
</gene>
<feature type="non-terminal residue" evidence="1">
    <location>
        <position position="1"/>
    </location>
</feature>
<dbReference type="EMBL" id="CAJVQB010037538">
    <property type="protein sequence ID" value="CAG8825299.1"/>
    <property type="molecule type" value="Genomic_DNA"/>
</dbReference>
<accession>A0ABN7WD53</accession>
<protein>
    <submittedName>
        <fullName evidence="1">9447_t:CDS:1</fullName>
    </submittedName>
</protein>
<proteinExistence type="predicted"/>
<evidence type="ECO:0000313" key="1">
    <source>
        <dbReference type="EMBL" id="CAG8825299.1"/>
    </source>
</evidence>
<organism evidence="1 2">
    <name type="scientific">Gigaspora margarita</name>
    <dbReference type="NCBI Taxonomy" id="4874"/>
    <lineage>
        <taxon>Eukaryota</taxon>
        <taxon>Fungi</taxon>
        <taxon>Fungi incertae sedis</taxon>
        <taxon>Mucoromycota</taxon>
        <taxon>Glomeromycotina</taxon>
        <taxon>Glomeromycetes</taxon>
        <taxon>Diversisporales</taxon>
        <taxon>Gigasporaceae</taxon>
        <taxon>Gigaspora</taxon>
    </lineage>
</organism>